<gene>
    <name evidence="2" type="ORF">UO65_5109</name>
</gene>
<dbReference type="AlphaFoldDB" id="W7IH17"/>
<comment type="caution">
    <text evidence="2">The sequence shown here is derived from an EMBL/GenBank/DDBJ whole genome shotgun (WGS) entry which is preliminary data.</text>
</comment>
<organism evidence="2 3">
    <name type="scientific">Actinokineospora spheciospongiae</name>
    <dbReference type="NCBI Taxonomy" id="909613"/>
    <lineage>
        <taxon>Bacteria</taxon>
        <taxon>Bacillati</taxon>
        <taxon>Actinomycetota</taxon>
        <taxon>Actinomycetes</taxon>
        <taxon>Pseudonocardiales</taxon>
        <taxon>Pseudonocardiaceae</taxon>
        <taxon>Actinokineospora</taxon>
    </lineage>
</organism>
<protein>
    <submittedName>
        <fullName evidence="2">Uncharacterized protein</fullName>
    </submittedName>
</protein>
<evidence type="ECO:0000313" key="3">
    <source>
        <dbReference type="Proteomes" id="UP000019277"/>
    </source>
</evidence>
<sequence length="304" mass="32201">MPAHLPADVGALIGHYRDTLAAATALDWLGHFRAGTLAYGIDRLGEAEPAPDHLPGTTRRDAVERLGRQVTSTVRALDRTLQQAGTGRLIRTVLSTDRNALFCDTVRPGDDVIGVMPVTDGPDAVDAGDRAVAALATRLRALDGLPAPNYGSFDTTAVTDRAGSPTRPLPRPGTDTAAITDRMRADIGPDTLHLLSYWSDGRAEATVDCLDTVTGPARGARLRALYAALGADLGPRANELNRAAGGALRGRLLRLVLDVESGAIYYRRLPARRYLVGVTLNQAHVAAADDRISALAQDLTHPDG</sequence>
<name>W7IH17_9PSEU</name>
<keyword evidence="3" id="KW-1185">Reference proteome</keyword>
<accession>W7IH17</accession>
<evidence type="ECO:0000313" key="2">
    <source>
        <dbReference type="EMBL" id="EWC59568.1"/>
    </source>
</evidence>
<evidence type="ECO:0000256" key="1">
    <source>
        <dbReference type="SAM" id="MobiDB-lite"/>
    </source>
</evidence>
<dbReference type="Proteomes" id="UP000019277">
    <property type="component" value="Unassembled WGS sequence"/>
</dbReference>
<dbReference type="EMBL" id="AYXG01000197">
    <property type="protein sequence ID" value="EWC59568.1"/>
    <property type="molecule type" value="Genomic_DNA"/>
</dbReference>
<proteinExistence type="predicted"/>
<reference evidence="2 3" key="1">
    <citation type="journal article" date="2014" name="Genome Announc.">
        <title>Draft Genome Sequence of the Antitrypanosomally Active Sponge-Associated Bacterium Actinokineospora sp. Strain EG49.</title>
        <authorList>
            <person name="Harjes J."/>
            <person name="Ryu T."/>
            <person name="Abdelmohsen U.R."/>
            <person name="Moitinho-Silva L."/>
            <person name="Horn H."/>
            <person name="Ravasi T."/>
            <person name="Hentschel U."/>
        </authorList>
    </citation>
    <scope>NUCLEOTIDE SEQUENCE [LARGE SCALE GENOMIC DNA]</scope>
    <source>
        <strain evidence="2 3">EG49</strain>
    </source>
</reference>
<dbReference type="eggNOG" id="ENOG50332WB">
    <property type="taxonomic scope" value="Bacteria"/>
</dbReference>
<feature type="region of interest" description="Disordered" evidence="1">
    <location>
        <begin position="153"/>
        <end position="175"/>
    </location>
</feature>
<dbReference type="STRING" id="909613.UO65_5109"/>